<proteinExistence type="predicted"/>
<evidence type="ECO:0000313" key="1">
    <source>
        <dbReference type="EMBL" id="HJE97266.1"/>
    </source>
</evidence>
<name>A0A921K133_9LACO</name>
<reference evidence="1" key="2">
    <citation type="submission" date="2021-09" db="EMBL/GenBank/DDBJ databases">
        <authorList>
            <person name="Gilroy R."/>
        </authorList>
    </citation>
    <scope>NUCLEOTIDE SEQUENCE</scope>
    <source>
        <strain evidence="1">CHK174-6876</strain>
    </source>
</reference>
<dbReference type="Gene3D" id="2.30.30.290">
    <property type="entry name" value="YopX-like domains"/>
    <property type="match status" value="1"/>
</dbReference>
<dbReference type="RefSeq" id="WP_277124059.1">
    <property type="nucleotide sequence ID" value="NZ_CP113926.1"/>
</dbReference>
<accession>A0A921K133</accession>
<protein>
    <recommendedName>
        <fullName evidence="3">YopX protein domain-containing protein</fullName>
    </recommendedName>
</protein>
<reference evidence="1" key="1">
    <citation type="journal article" date="2021" name="PeerJ">
        <title>Extensive microbial diversity within the chicken gut microbiome revealed by metagenomics and culture.</title>
        <authorList>
            <person name="Gilroy R."/>
            <person name="Ravi A."/>
            <person name="Getino M."/>
            <person name="Pursley I."/>
            <person name="Horton D.L."/>
            <person name="Alikhan N.F."/>
            <person name="Baker D."/>
            <person name="Gharbi K."/>
            <person name="Hall N."/>
            <person name="Watson M."/>
            <person name="Adriaenssens E.M."/>
            <person name="Foster-Nyarko E."/>
            <person name="Jarju S."/>
            <person name="Secka A."/>
            <person name="Antonio M."/>
            <person name="Oren A."/>
            <person name="Chaudhuri R.R."/>
            <person name="La Ragione R."/>
            <person name="Hildebrand F."/>
            <person name="Pallen M.J."/>
        </authorList>
    </citation>
    <scope>NUCLEOTIDE SEQUENCE</scope>
    <source>
        <strain evidence="1">CHK174-6876</strain>
    </source>
</reference>
<dbReference type="InterPro" id="IPR023385">
    <property type="entry name" value="YopX-like_C"/>
</dbReference>
<sequence length="125" mass="14559">MFDWEPKLKVLDLYEGKVLEGNDIPVKEGNLPEILRQFSGQSYQVIPYTGITDINHKEIYVSDKVIVYKYEKNRGNYSVCRGEVVMNRTKPVVPSKEGNFYDLSDLSLEFEIVGNHFDHWEDINL</sequence>
<gene>
    <name evidence="1" type="ORF">K8V00_06565</name>
</gene>
<organism evidence="1 2">
    <name type="scientific">Ligilactobacillus acidipiscis</name>
    <dbReference type="NCBI Taxonomy" id="89059"/>
    <lineage>
        <taxon>Bacteria</taxon>
        <taxon>Bacillati</taxon>
        <taxon>Bacillota</taxon>
        <taxon>Bacilli</taxon>
        <taxon>Lactobacillales</taxon>
        <taxon>Lactobacillaceae</taxon>
        <taxon>Ligilactobacillus</taxon>
    </lineage>
</organism>
<dbReference type="EMBL" id="DYXG01000064">
    <property type="protein sequence ID" value="HJE97266.1"/>
    <property type="molecule type" value="Genomic_DNA"/>
</dbReference>
<dbReference type="AlphaFoldDB" id="A0A921K133"/>
<comment type="caution">
    <text evidence="1">The sequence shown here is derived from an EMBL/GenBank/DDBJ whole genome shotgun (WGS) entry which is preliminary data.</text>
</comment>
<dbReference type="Proteomes" id="UP000707535">
    <property type="component" value="Unassembled WGS sequence"/>
</dbReference>
<evidence type="ECO:0000313" key="2">
    <source>
        <dbReference type="Proteomes" id="UP000707535"/>
    </source>
</evidence>
<dbReference type="SUPFAM" id="SSF159006">
    <property type="entry name" value="YopX-like"/>
    <property type="match status" value="1"/>
</dbReference>
<evidence type="ECO:0008006" key="3">
    <source>
        <dbReference type="Google" id="ProtNLM"/>
    </source>
</evidence>